<dbReference type="AlphaFoldDB" id="A0A4U5M687"/>
<keyword evidence="2" id="KW-1185">Reference proteome</keyword>
<comment type="caution">
    <text evidence="1">The sequence shown here is derived from an EMBL/GenBank/DDBJ whole genome shotgun (WGS) entry which is preliminary data.</text>
</comment>
<reference evidence="1 2" key="2">
    <citation type="journal article" date="2019" name="G3 (Bethesda)">
        <title>Hybrid Assembly of the Genome of the Entomopathogenic Nematode Steinernema carpocapsae Identifies the X-Chromosome.</title>
        <authorList>
            <person name="Serra L."/>
            <person name="Macchietto M."/>
            <person name="Macias-Munoz A."/>
            <person name="McGill C.J."/>
            <person name="Rodriguez I.M."/>
            <person name="Rodriguez B."/>
            <person name="Murad R."/>
            <person name="Mortazavi A."/>
        </authorList>
    </citation>
    <scope>NUCLEOTIDE SEQUENCE [LARGE SCALE GENOMIC DNA]</scope>
    <source>
        <strain evidence="1 2">ALL</strain>
    </source>
</reference>
<evidence type="ECO:0000313" key="2">
    <source>
        <dbReference type="Proteomes" id="UP000298663"/>
    </source>
</evidence>
<name>A0A4U5M687_STECR</name>
<gene>
    <name evidence="1" type="ORF">L596_024916</name>
</gene>
<dbReference type="EMBL" id="AZBU02000009">
    <property type="protein sequence ID" value="TKR64369.1"/>
    <property type="molecule type" value="Genomic_DNA"/>
</dbReference>
<reference evidence="1 2" key="1">
    <citation type="journal article" date="2015" name="Genome Biol.">
        <title>Comparative genomics of Steinernema reveals deeply conserved gene regulatory networks.</title>
        <authorList>
            <person name="Dillman A.R."/>
            <person name="Macchietto M."/>
            <person name="Porter C.F."/>
            <person name="Rogers A."/>
            <person name="Williams B."/>
            <person name="Antoshechkin I."/>
            <person name="Lee M.M."/>
            <person name="Goodwin Z."/>
            <person name="Lu X."/>
            <person name="Lewis E.E."/>
            <person name="Goodrich-Blair H."/>
            <person name="Stock S.P."/>
            <person name="Adams B.J."/>
            <person name="Sternberg P.W."/>
            <person name="Mortazavi A."/>
        </authorList>
    </citation>
    <scope>NUCLEOTIDE SEQUENCE [LARGE SCALE GENOMIC DNA]</scope>
    <source>
        <strain evidence="1 2">ALL</strain>
    </source>
</reference>
<proteinExistence type="predicted"/>
<organism evidence="1 2">
    <name type="scientific">Steinernema carpocapsae</name>
    <name type="common">Entomopathogenic nematode</name>
    <dbReference type="NCBI Taxonomy" id="34508"/>
    <lineage>
        <taxon>Eukaryota</taxon>
        <taxon>Metazoa</taxon>
        <taxon>Ecdysozoa</taxon>
        <taxon>Nematoda</taxon>
        <taxon>Chromadorea</taxon>
        <taxon>Rhabditida</taxon>
        <taxon>Tylenchina</taxon>
        <taxon>Panagrolaimomorpha</taxon>
        <taxon>Strongyloidoidea</taxon>
        <taxon>Steinernematidae</taxon>
        <taxon>Steinernema</taxon>
    </lineage>
</organism>
<accession>A0A4U5M687</accession>
<sequence>MFEAPNQVMLRAVTSKSNRGMSASCPELSQAKSVVELSTSLPSKWAVFPTAKSQKHSGGLRKASTFADEYVLGGDGRSVIRMLFIDPQHPAFDSQYGKNNVLISVSVSNVELGINRRTLVI</sequence>
<dbReference type="Proteomes" id="UP000298663">
    <property type="component" value="Unassembled WGS sequence"/>
</dbReference>
<protein>
    <submittedName>
        <fullName evidence="1">Uncharacterized protein</fullName>
    </submittedName>
</protein>
<evidence type="ECO:0000313" key="1">
    <source>
        <dbReference type="EMBL" id="TKR64369.1"/>
    </source>
</evidence>